<dbReference type="SMART" id="SM00855">
    <property type="entry name" value="PGAM"/>
    <property type="match status" value="1"/>
</dbReference>
<dbReference type="Gene3D" id="3.40.50.1240">
    <property type="entry name" value="Phosphoglycerate mutase-like"/>
    <property type="match status" value="1"/>
</dbReference>
<evidence type="ECO:0000256" key="1">
    <source>
        <dbReference type="ARBA" id="ARBA00022801"/>
    </source>
</evidence>
<reference evidence="2 3" key="1">
    <citation type="submission" date="2019-02" db="EMBL/GenBank/DDBJ databases">
        <title>Deep-cultivation of Planctomycetes and their phenomic and genomic characterization uncovers novel biology.</title>
        <authorList>
            <person name="Wiegand S."/>
            <person name="Jogler M."/>
            <person name="Boedeker C."/>
            <person name="Pinto D."/>
            <person name="Vollmers J."/>
            <person name="Rivas-Marin E."/>
            <person name="Kohn T."/>
            <person name="Peeters S.H."/>
            <person name="Heuer A."/>
            <person name="Rast P."/>
            <person name="Oberbeckmann S."/>
            <person name="Bunk B."/>
            <person name="Jeske O."/>
            <person name="Meyerdierks A."/>
            <person name="Storesund J.E."/>
            <person name="Kallscheuer N."/>
            <person name="Luecker S."/>
            <person name="Lage O.M."/>
            <person name="Pohl T."/>
            <person name="Merkel B.J."/>
            <person name="Hornburger P."/>
            <person name="Mueller R.-W."/>
            <person name="Bruemmer F."/>
            <person name="Labrenz M."/>
            <person name="Spormann A.M."/>
            <person name="Op den Camp H."/>
            <person name="Overmann J."/>
            <person name="Amann R."/>
            <person name="Jetten M.S.M."/>
            <person name="Mascher T."/>
            <person name="Medema M.H."/>
            <person name="Devos D.P."/>
            <person name="Kaster A.-K."/>
            <person name="Ovreas L."/>
            <person name="Rohde M."/>
            <person name="Galperin M.Y."/>
            <person name="Jogler C."/>
        </authorList>
    </citation>
    <scope>NUCLEOTIDE SEQUENCE [LARGE SCALE GENOMIC DNA]</scope>
    <source>
        <strain evidence="2 3">Mal52</strain>
    </source>
</reference>
<dbReference type="EMBL" id="CP036276">
    <property type="protein sequence ID" value="QDU41664.1"/>
    <property type="molecule type" value="Genomic_DNA"/>
</dbReference>
<dbReference type="Pfam" id="PF00300">
    <property type="entry name" value="His_Phos_1"/>
    <property type="match status" value="2"/>
</dbReference>
<dbReference type="CDD" id="cd07067">
    <property type="entry name" value="HP_PGM_like"/>
    <property type="match status" value="1"/>
</dbReference>
<evidence type="ECO:0000313" key="3">
    <source>
        <dbReference type="Proteomes" id="UP000319383"/>
    </source>
</evidence>
<name>A0A517ZGR1_9PLAN</name>
<dbReference type="InterPro" id="IPR013078">
    <property type="entry name" value="His_Pase_superF_clade-1"/>
</dbReference>
<gene>
    <name evidence="2" type="ORF">Mal52_01170</name>
</gene>
<proteinExistence type="predicted"/>
<dbReference type="Proteomes" id="UP000319383">
    <property type="component" value="Chromosome"/>
</dbReference>
<sequence length="243" mass="27364">MSTLYLVRHAQASFFEDDYDQLSERGCEQARQLGKALAARRVQFDSVITGPAKRHRDTAAWTAQAYQTAGLPFPDPIVVDELDEHAADVILRQSLDAIIGEHPHLQALAENYRRSREGDNHDRNAIQKHFQRLFEAVTKLWVADKIVVAGVEPYAQFHARVCCGLKKTTGNQPRGSHVLAFSSVGPMTVILQQSLGLEHEAALQLGWRLRNCTVNQFLFSDNRLTLDSFNSVAHLEDDIVTYR</sequence>
<dbReference type="PANTHER" id="PTHR20935">
    <property type="entry name" value="PHOSPHOGLYCERATE MUTASE-RELATED"/>
    <property type="match status" value="1"/>
</dbReference>
<dbReference type="AlphaFoldDB" id="A0A517ZGR1"/>
<keyword evidence="1" id="KW-0378">Hydrolase</keyword>
<dbReference type="GO" id="GO:0016787">
    <property type="term" value="F:hydrolase activity"/>
    <property type="evidence" value="ECO:0007669"/>
    <property type="project" value="UniProtKB-KW"/>
</dbReference>
<dbReference type="KEGG" id="sdyn:Mal52_01170"/>
<dbReference type="SUPFAM" id="SSF53254">
    <property type="entry name" value="Phosphoglycerate mutase-like"/>
    <property type="match status" value="1"/>
</dbReference>
<organism evidence="2 3">
    <name type="scientific">Symmachiella dynata</name>
    <dbReference type="NCBI Taxonomy" id="2527995"/>
    <lineage>
        <taxon>Bacteria</taxon>
        <taxon>Pseudomonadati</taxon>
        <taxon>Planctomycetota</taxon>
        <taxon>Planctomycetia</taxon>
        <taxon>Planctomycetales</taxon>
        <taxon>Planctomycetaceae</taxon>
        <taxon>Symmachiella</taxon>
    </lineage>
</organism>
<protein>
    <submittedName>
        <fullName evidence="2">Bifunctional RNase H/acid phosphatase</fullName>
    </submittedName>
</protein>
<dbReference type="InterPro" id="IPR051021">
    <property type="entry name" value="Mito_Ser/Thr_phosphatase"/>
</dbReference>
<dbReference type="PANTHER" id="PTHR20935:SF0">
    <property type="entry name" value="SERINE_THREONINE-PROTEIN PHOSPHATASE PGAM5, MITOCHONDRIAL"/>
    <property type="match status" value="1"/>
</dbReference>
<keyword evidence="3" id="KW-1185">Reference proteome</keyword>
<evidence type="ECO:0000313" key="2">
    <source>
        <dbReference type="EMBL" id="QDU41664.1"/>
    </source>
</evidence>
<dbReference type="InterPro" id="IPR029033">
    <property type="entry name" value="His_PPase_superfam"/>
</dbReference>
<accession>A0A517ZGR1</accession>
<dbReference type="RefSeq" id="WP_145373679.1">
    <property type="nucleotide sequence ID" value="NZ_CP036276.1"/>
</dbReference>